<keyword evidence="1" id="KW-0732">Signal</keyword>
<organism evidence="3 4">
    <name type="scientific">Paracoccus sphaerophysae</name>
    <dbReference type="NCBI Taxonomy" id="690417"/>
    <lineage>
        <taxon>Bacteria</taxon>
        <taxon>Pseudomonadati</taxon>
        <taxon>Pseudomonadota</taxon>
        <taxon>Alphaproteobacteria</taxon>
        <taxon>Rhodobacterales</taxon>
        <taxon>Paracoccaceae</taxon>
        <taxon>Paracoccus</taxon>
    </lineage>
</organism>
<name>A0A099EV72_9RHOB</name>
<dbReference type="InterPro" id="IPR028250">
    <property type="entry name" value="DsbDN"/>
</dbReference>
<evidence type="ECO:0000313" key="3">
    <source>
        <dbReference type="EMBL" id="KGJ01813.1"/>
    </source>
</evidence>
<sequence length="256" mass="26213">MLSAGLAALVPLPLAAADLPPGLEQAELLPAHLTADGTVMTALHLDLAPDWKTYWRSPGETGLPPVFDWSGAPNVTRAVAHWPQPEVIESDGSRTLGYHDQLILPIELTPATPGQPIEGKVAIDLGLCLNICVPAHLELSAPGPVSAGVDPRITAALASAPAEGTATVTCTVTEIEDGLRVTAAVPGSPPEAAAMELDAPDMWVSQPELGRDGAAVTATADFVGPSGKPFALDHAALRLTLIGDGGAVEYQGCTPA</sequence>
<feature type="signal peptide" evidence="1">
    <location>
        <begin position="1"/>
        <end position="16"/>
    </location>
</feature>
<keyword evidence="4" id="KW-1185">Reference proteome</keyword>
<feature type="chain" id="PRO_5001945540" description="Thiol:disulfide interchange protein DsbD N-terminal domain-containing protein" evidence="1">
    <location>
        <begin position="17"/>
        <end position="256"/>
    </location>
</feature>
<feature type="domain" description="Thiol:disulfide interchange protein DsbD N-terminal" evidence="2">
    <location>
        <begin position="33"/>
        <end position="138"/>
    </location>
</feature>
<dbReference type="EMBL" id="JRKS01000088">
    <property type="protein sequence ID" value="KGJ01813.1"/>
    <property type="molecule type" value="Genomic_DNA"/>
</dbReference>
<protein>
    <recommendedName>
        <fullName evidence="2">Thiol:disulfide interchange protein DsbD N-terminal domain-containing protein</fullName>
    </recommendedName>
</protein>
<dbReference type="AlphaFoldDB" id="A0A099EV72"/>
<reference evidence="3 4" key="2">
    <citation type="submission" date="2014-10" db="EMBL/GenBank/DDBJ databases">
        <title>Paracoccus sanguinis sp. nov., isolated from clinical specimens of New York State patients.</title>
        <authorList>
            <person name="Mingle L.A."/>
            <person name="Cole J.A."/>
            <person name="Lapierre P."/>
            <person name="Musser K.A."/>
        </authorList>
    </citation>
    <scope>NUCLEOTIDE SEQUENCE [LARGE SCALE GENOMIC DNA]</scope>
    <source>
        <strain evidence="3 4">HAMBI 3106</strain>
    </source>
</reference>
<evidence type="ECO:0000256" key="1">
    <source>
        <dbReference type="SAM" id="SignalP"/>
    </source>
</evidence>
<proteinExistence type="predicted"/>
<dbReference type="Pfam" id="PF11412">
    <property type="entry name" value="DsbD_N"/>
    <property type="match status" value="1"/>
</dbReference>
<gene>
    <name evidence="3" type="ORF">IC63_16010</name>
</gene>
<evidence type="ECO:0000259" key="2">
    <source>
        <dbReference type="Pfam" id="PF11412"/>
    </source>
</evidence>
<comment type="caution">
    <text evidence="3">The sequence shown here is derived from an EMBL/GenBank/DDBJ whole genome shotgun (WGS) entry which is preliminary data.</text>
</comment>
<dbReference type="STRING" id="690417.IC63_16010"/>
<dbReference type="Proteomes" id="UP000029917">
    <property type="component" value="Unassembled WGS sequence"/>
</dbReference>
<reference evidence="3 4" key="1">
    <citation type="submission" date="2014-09" db="EMBL/GenBank/DDBJ databases">
        <authorList>
            <person name="McGinnis J.M."/>
            <person name="Wolfgang W.J."/>
        </authorList>
    </citation>
    <scope>NUCLEOTIDE SEQUENCE [LARGE SCALE GENOMIC DNA]</scope>
    <source>
        <strain evidence="3 4">HAMBI 3106</strain>
    </source>
</reference>
<evidence type="ECO:0000313" key="4">
    <source>
        <dbReference type="Proteomes" id="UP000029917"/>
    </source>
</evidence>
<accession>A0A099EV72</accession>